<dbReference type="PRINTS" id="PR00455">
    <property type="entry name" value="HTHTETR"/>
</dbReference>
<comment type="caution">
    <text evidence="7">The sequence shown here is derived from an EMBL/GenBank/DDBJ whole genome shotgun (WGS) entry which is preliminary data.</text>
</comment>
<evidence type="ECO:0000256" key="3">
    <source>
        <dbReference type="ARBA" id="ARBA00023163"/>
    </source>
</evidence>
<dbReference type="InterPro" id="IPR047923">
    <property type="entry name" value="ArpA-like"/>
</dbReference>
<keyword evidence="8" id="KW-1185">Reference proteome</keyword>
<dbReference type="RefSeq" id="WP_106681397.1">
    <property type="nucleotide sequence ID" value="NZ_PXWG01000143.1"/>
</dbReference>
<dbReference type="SUPFAM" id="SSF46689">
    <property type="entry name" value="Homeodomain-like"/>
    <property type="match status" value="1"/>
</dbReference>
<dbReference type="InterPro" id="IPR036271">
    <property type="entry name" value="Tet_transcr_reg_TetR-rel_C_sf"/>
</dbReference>
<name>A0A9X7JJY5_9ACTN</name>
<dbReference type="PANTHER" id="PTHR30055">
    <property type="entry name" value="HTH-TYPE TRANSCRIPTIONAL REGULATOR RUTR"/>
    <property type="match status" value="1"/>
</dbReference>
<dbReference type="GO" id="GO:0003700">
    <property type="term" value="F:DNA-binding transcription factor activity"/>
    <property type="evidence" value="ECO:0007669"/>
    <property type="project" value="TreeGrafter"/>
</dbReference>
<dbReference type="Proteomes" id="UP000242427">
    <property type="component" value="Unassembled WGS sequence"/>
</dbReference>
<dbReference type="Pfam" id="PF00440">
    <property type="entry name" value="TetR_N"/>
    <property type="match status" value="1"/>
</dbReference>
<dbReference type="GO" id="GO:0000976">
    <property type="term" value="F:transcription cis-regulatory region binding"/>
    <property type="evidence" value="ECO:0007669"/>
    <property type="project" value="TreeGrafter"/>
</dbReference>
<reference evidence="7 8" key="1">
    <citation type="submission" date="2018-03" db="EMBL/GenBank/DDBJ databases">
        <title>Chitinolytic properties of Streptosporangium nondiastaticum TBG75A20.</title>
        <authorList>
            <person name="Gayathri V."/>
            <person name="Shiburaj S."/>
        </authorList>
    </citation>
    <scope>NUCLEOTIDE SEQUENCE [LARGE SCALE GENOMIC DNA]</scope>
    <source>
        <strain evidence="7 8">TBG75A20</strain>
    </source>
</reference>
<gene>
    <name evidence="7" type="ORF">B7P34_30340</name>
</gene>
<keyword evidence="1" id="KW-0805">Transcription regulation</keyword>
<dbReference type="AlphaFoldDB" id="A0A9X7JJY5"/>
<dbReference type="PANTHER" id="PTHR30055:SF234">
    <property type="entry name" value="HTH-TYPE TRANSCRIPTIONAL REGULATOR BETI"/>
    <property type="match status" value="1"/>
</dbReference>
<proteinExistence type="predicted"/>
<evidence type="ECO:0000256" key="5">
    <source>
        <dbReference type="SAM" id="MobiDB-lite"/>
    </source>
</evidence>
<dbReference type="EMBL" id="PXWG01000143">
    <property type="protein sequence ID" value="PSJ25018.1"/>
    <property type="molecule type" value="Genomic_DNA"/>
</dbReference>
<dbReference type="PROSITE" id="PS01081">
    <property type="entry name" value="HTH_TETR_1"/>
    <property type="match status" value="1"/>
</dbReference>
<feature type="domain" description="HTH tetR-type" evidence="6">
    <location>
        <begin position="8"/>
        <end position="68"/>
    </location>
</feature>
<dbReference type="InterPro" id="IPR001647">
    <property type="entry name" value="HTH_TetR"/>
</dbReference>
<keyword evidence="3" id="KW-0804">Transcription</keyword>
<keyword evidence="2 4" id="KW-0238">DNA-binding</keyword>
<evidence type="ECO:0000256" key="4">
    <source>
        <dbReference type="PROSITE-ProRule" id="PRU00335"/>
    </source>
</evidence>
<feature type="compositionally biased region" description="Low complexity" evidence="5">
    <location>
        <begin position="207"/>
        <end position="236"/>
    </location>
</feature>
<dbReference type="SUPFAM" id="SSF48498">
    <property type="entry name" value="Tetracyclin repressor-like, C-terminal domain"/>
    <property type="match status" value="1"/>
</dbReference>
<evidence type="ECO:0000256" key="2">
    <source>
        <dbReference type="ARBA" id="ARBA00023125"/>
    </source>
</evidence>
<feature type="DNA-binding region" description="H-T-H motif" evidence="4">
    <location>
        <begin position="31"/>
        <end position="50"/>
    </location>
</feature>
<evidence type="ECO:0000259" key="6">
    <source>
        <dbReference type="PROSITE" id="PS50977"/>
    </source>
</evidence>
<dbReference type="OrthoDB" id="3237195at2"/>
<dbReference type="InterPro" id="IPR023772">
    <property type="entry name" value="DNA-bd_HTH_TetR-type_CS"/>
</dbReference>
<dbReference type="Gene3D" id="1.10.357.10">
    <property type="entry name" value="Tetracycline Repressor, domain 2"/>
    <property type="match status" value="1"/>
</dbReference>
<dbReference type="InterPro" id="IPR009057">
    <property type="entry name" value="Homeodomain-like_sf"/>
</dbReference>
<dbReference type="InterPro" id="IPR050109">
    <property type="entry name" value="HTH-type_TetR-like_transc_reg"/>
</dbReference>
<evidence type="ECO:0000313" key="7">
    <source>
        <dbReference type="EMBL" id="PSJ25018.1"/>
    </source>
</evidence>
<evidence type="ECO:0000313" key="8">
    <source>
        <dbReference type="Proteomes" id="UP000242427"/>
    </source>
</evidence>
<dbReference type="PROSITE" id="PS50977">
    <property type="entry name" value="HTH_TETR_2"/>
    <property type="match status" value="1"/>
</dbReference>
<dbReference type="NCBIfam" id="NF041196">
    <property type="entry name" value="ScbR_bind_reg"/>
    <property type="match status" value="1"/>
</dbReference>
<organism evidence="7 8">
    <name type="scientific">Streptosporangium nondiastaticum</name>
    <dbReference type="NCBI Taxonomy" id="35764"/>
    <lineage>
        <taxon>Bacteria</taxon>
        <taxon>Bacillati</taxon>
        <taxon>Actinomycetota</taxon>
        <taxon>Actinomycetes</taxon>
        <taxon>Streptosporangiales</taxon>
        <taxon>Streptosporangiaceae</taxon>
        <taxon>Streptosporangium</taxon>
    </lineage>
</organism>
<protein>
    <submittedName>
        <fullName evidence="7">TetR family transcriptional regulator</fullName>
    </submittedName>
</protein>
<accession>A0A9X7JJY5</accession>
<evidence type="ECO:0000256" key="1">
    <source>
        <dbReference type="ARBA" id="ARBA00023015"/>
    </source>
</evidence>
<sequence>MAKQERAVRTRRLILEAAGAVFDEFGYESTTIAQILARAGVTKGALYFHFASKEELARGVLGQALTIEGILPQESRLQEWVDVGMVLAHRLPGEPLLSASIRLSADRKARDLFGTSWPAWIDFIAGQLAEAKAQGEVLPHVDPGATATLFVGAWTGVEILATAHGESGALEKRIALLYDTFLPGVAVPGALRNLDTAPDRGARVWKAHQAQKAQQEQQEAQQEAGSQEEAAAATTA</sequence>
<feature type="region of interest" description="Disordered" evidence="5">
    <location>
        <begin position="203"/>
        <end position="236"/>
    </location>
</feature>